<feature type="active site" description="Nucleophile" evidence="6">
    <location>
        <position position="118"/>
    </location>
</feature>
<dbReference type="Proteomes" id="UP000469185">
    <property type="component" value="Unassembled WGS sequence"/>
</dbReference>
<feature type="active site" description="Charge relay system" evidence="6">
    <location>
        <position position="222"/>
    </location>
</feature>
<dbReference type="Gene3D" id="3.50.30.60">
    <property type="entry name" value="LD-carboxypeptidase A C-terminal domain-like"/>
    <property type="match status" value="1"/>
</dbReference>
<feature type="domain" description="LD-carboxypeptidase N-terminal" evidence="7">
    <location>
        <begin position="18"/>
        <end position="138"/>
    </location>
</feature>
<evidence type="ECO:0000256" key="1">
    <source>
        <dbReference type="ARBA" id="ARBA00010233"/>
    </source>
</evidence>
<evidence type="ECO:0000256" key="6">
    <source>
        <dbReference type="PIRSR" id="PIRSR028757-1"/>
    </source>
</evidence>
<dbReference type="AlphaFoldDB" id="A0A6N9YQ17"/>
<comment type="caution">
    <text evidence="9">The sequence shown here is derived from an EMBL/GenBank/DDBJ whole genome shotgun (WGS) entry which is preliminary data.</text>
</comment>
<keyword evidence="5" id="KW-0720">Serine protease</keyword>
<dbReference type="InterPro" id="IPR040449">
    <property type="entry name" value="Peptidase_S66_N"/>
</dbReference>
<evidence type="ECO:0000313" key="10">
    <source>
        <dbReference type="Proteomes" id="UP000469185"/>
    </source>
</evidence>
<evidence type="ECO:0000256" key="4">
    <source>
        <dbReference type="ARBA" id="ARBA00022801"/>
    </source>
</evidence>
<feature type="domain" description="LD-carboxypeptidase C-terminal" evidence="8">
    <location>
        <begin position="190"/>
        <end position="299"/>
    </location>
</feature>
<dbReference type="Gene3D" id="3.40.50.10740">
    <property type="entry name" value="Class I glutamine amidotransferase-like"/>
    <property type="match status" value="1"/>
</dbReference>
<dbReference type="Pfam" id="PF17676">
    <property type="entry name" value="Peptidase_S66C"/>
    <property type="match status" value="1"/>
</dbReference>
<dbReference type="SUPFAM" id="SSF52317">
    <property type="entry name" value="Class I glutamine amidotransferase-like"/>
    <property type="match status" value="1"/>
</dbReference>
<evidence type="ECO:0000256" key="3">
    <source>
        <dbReference type="ARBA" id="ARBA00022670"/>
    </source>
</evidence>
<dbReference type="InterPro" id="IPR003507">
    <property type="entry name" value="S66_fam"/>
</dbReference>
<protein>
    <submittedName>
        <fullName evidence="9">LD-carboxypeptidase</fullName>
    </submittedName>
</protein>
<name>A0A6N9YQ17_9ACTN</name>
<evidence type="ECO:0000313" key="9">
    <source>
        <dbReference type="EMBL" id="NED96938.1"/>
    </source>
</evidence>
<evidence type="ECO:0000259" key="8">
    <source>
        <dbReference type="Pfam" id="PF17676"/>
    </source>
</evidence>
<dbReference type="InterPro" id="IPR029062">
    <property type="entry name" value="Class_I_gatase-like"/>
</dbReference>
<dbReference type="PANTHER" id="PTHR30237:SF2">
    <property type="entry name" value="MUREIN TETRAPEPTIDE CARBOXYPEPTIDASE"/>
    <property type="match status" value="1"/>
</dbReference>
<dbReference type="InterPro" id="IPR040921">
    <property type="entry name" value="Peptidase_S66C"/>
</dbReference>
<keyword evidence="10" id="KW-1185">Reference proteome</keyword>
<dbReference type="PANTHER" id="PTHR30237">
    <property type="entry name" value="MURAMOYLTETRAPEPTIDE CARBOXYPEPTIDASE"/>
    <property type="match status" value="1"/>
</dbReference>
<dbReference type="GO" id="GO:0004180">
    <property type="term" value="F:carboxypeptidase activity"/>
    <property type="evidence" value="ECO:0007669"/>
    <property type="project" value="UniProtKB-KW"/>
</dbReference>
<gene>
    <name evidence="9" type="ORF">G1H11_16655</name>
</gene>
<keyword evidence="4" id="KW-0378">Hydrolase</keyword>
<dbReference type="RefSeq" id="WP_163819733.1">
    <property type="nucleotide sequence ID" value="NZ_JAAGOB010000009.1"/>
</dbReference>
<dbReference type="SUPFAM" id="SSF141986">
    <property type="entry name" value="LD-carboxypeptidase A C-terminal domain-like"/>
    <property type="match status" value="1"/>
</dbReference>
<dbReference type="CDD" id="cd07025">
    <property type="entry name" value="Peptidase_S66"/>
    <property type="match status" value="1"/>
</dbReference>
<dbReference type="GO" id="GO:0006508">
    <property type="term" value="P:proteolysis"/>
    <property type="evidence" value="ECO:0007669"/>
    <property type="project" value="UniProtKB-KW"/>
</dbReference>
<comment type="similarity">
    <text evidence="1">Belongs to the peptidase S66 family.</text>
</comment>
<dbReference type="InterPro" id="IPR027478">
    <property type="entry name" value="LdcA_N"/>
</dbReference>
<proteinExistence type="inferred from homology"/>
<dbReference type="Pfam" id="PF02016">
    <property type="entry name" value="Peptidase_S66"/>
    <property type="match status" value="1"/>
</dbReference>
<dbReference type="PIRSF" id="PIRSF028757">
    <property type="entry name" value="LD-carboxypeptidase"/>
    <property type="match status" value="1"/>
</dbReference>
<evidence type="ECO:0000256" key="5">
    <source>
        <dbReference type="ARBA" id="ARBA00022825"/>
    </source>
</evidence>
<evidence type="ECO:0000259" key="7">
    <source>
        <dbReference type="Pfam" id="PF02016"/>
    </source>
</evidence>
<dbReference type="InterPro" id="IPR027461">
    <property type="entry name" value="Carboxypeptidase_A_C_sf"/>
</dbReference>
<reference evidence="9 10" key="1">
    <citation type="submission" date="2020-02" db="EMBL/GenBank/DDBJ databases">
        <authorList>
            <person name="Li X.-J."/>
            <person name="Feng X.-M."/>
        </authorList>
    </citation>
    <scope>NUCLEOTIDE SEQUENCE [LARGE SCALE GENOMIC DNA]</scope>
    <source>
        <strain evidence="9 10">CGMCC 4.7225</strain>
    </source>
</reference>
<keyword evidence="3" id="KW-0645">Protease</keyword>
<evidence type="ECO:0000256" key="2">
    <source>
        <dbReference type="ARBA" id="ARBA00022645"/>
    </source>
</evidence>
<keyword evidence="2 9" id="KW-0121">Carboxypeptidase</keyword>
<dbReference type="EMBL" id="JAAGOB010000009">
    <property type="protein sequence ID" value="NED96938.1"/>
    <property type="molecule type" value="Genomic_DNA"/>
</dbReference>
<organism evidence="9 10">
    <name type="scientific">Phytoactinopolyspora alkaliphila</name>
    <dbReference type="NCBI Taxonomy" id="1783498"/>
    <lineage>
        <taxon>Bacteria</taxon>
        <taxon>Bacillati</taxon>
        <taxon>Actinomycetota</taxon>
        <taxon>Actinomycetes</taxon>
        <taxon>Jiangellales</taxon>
        <taxon>Jiangellaceae</taxon>
        <taxon>Phytoactinopolyspora</taxon>
    </lineage>
</organism>
<accession>A0A6N9YQ17</accession>
<feature type="active site" description="Charge relay system" evidence="6">
    <location>
        <position position="284"/>
    </location>
</feature>
<sequence>MNLQPLTRPRRLSPGDRVAVVAPSGPVPKDRLDAGCEILRGWGLEVVLAPHVTGRDEQFDYLAGDDQSRAADLQEAWCDPSVSAVLCARGGYGAQRMLDLVDWSAMAQAEPKVFAGYSDITALHEAFANCLGVATLHAPMVAVDAFIEDAGTAEHLRRTLFEPESVTTISSPGARTIAGAHSAGSGGKVTGVTVGGCVSLLAAELATPTGRPHVTGGILVLEEIGEDAYRFDRYLTHMLRTGWLDGVAGVVLGTWTDSDPLDHVVVDRFAAFDVPIVSGMEFGHGPSTLTIPLGVTATIDVEAATLTLDEPALI</sequence>
<dbReference type="GO" id="GO:0008236">
    <property type="term" value="F:serine-type peptidase activity"/>
    <property type="evidence" value="ECO:0007669"/>
    <property type="project" value="UniProtKB-KW"/>
</dbReference>